<dbReference type="PANTHER" id="PTHR11339">
    <property type="entry name" value="EXTRACELLULAR MATRIX GLYCOPROTEIN RELATED"/>
    <property type="match status" value="1"/>
</dbReference>
<protein>
    <submittedName>
        <fullName evidence="5">von Willebrand factor-like</fullName>
    </submittedName>
</protein>
<dbReference type="RefSeq" id="XP_006820162.1">
    <property type="nucleotide sequence ID" value="XM_006820099.1"/>
</dbReference>
<keyword evidence="2" id="KW-0325">Glycoprotein</keyword>
<feature type="domain" description="VWFD" evidence="3">
    <location>
        <begin position="149"/>
        <end position="331"/>
    </location>
</feature>
<dbReference type="PROSITE" id="PS51233">
    <property type="entry name" value="VWFD"/>
    <property type="match status" value="1"/>
</dbReference>
<reference evidence="5" key="1">
    <citation type="submission" date="2025-08" db="UniProtKB">
        <authorList>
            <consortium name="RefSeq"/>
        </authorList>
    </citation>
    <scope>IDENTIFICATION</scope>
    <source>
        <tissue evidence="5">Testes</tissue>
    </source>
</reference>
<evidence type="ECO:0000256" key="1">
    <source>
        <dbReference type="ARBA" id="ARBA00023157"/>
    </source>
</evidence>
<keyword evidence="1" id="KW-1015">Disulfide bond</keyword>
<name>A0ABM0MJH1_SACKO</name>
<organism evidence="4 5">
    <name type="scientific">Saccoglossus kowalevskii</name>
    <name type="common">Acorn worm</name>
    <dbReference type="NCBI Taxonomy" id="10224"/>
    <lineage>
        <taxon>Eukaryota</taxon>
        <taxon>Metazoa</taxon>
        <taxon>Hemichordata</taxon>
        <taxon>Enteropneusta</taxon>
        <taxon>Harrimaniidae</taxon>
        <taxon>Saccoglossus</taxon>
    </lineage>
</organism>
<feature type="non-terminal residue" evidence="5">
    <location>
        <position position="1"/>
    </location>
</feature>
<gene>
    <name evidence="5" type="primary">LOC102803346</name>
</gene>
<evidence type="ECO:0000313" key="5">
    <source>
        <dbReference type="RefSeq" id="XP_006820162.1"/>
    </source>
</evidence>
<dbReference type="Proteomes" id="UP000694865">
    <property type="component" value="Unplaced"/>
</dbReference>
<proteinExistence type="predicted"/>
<evidence type="ECO:0000259" key="3">
    <source>
        <dbReference type="PROSITE" id="PS51233"/>
    </source>
</evidence>
<dbReference type="PANTHER" id="PTHR11339:SF402">
    <property type="entry name" value="VWFD DOMAIN-CONTAINING PROTEIN"/>
    <property type="match status" value="1"/>
</dbReference>
<sequence length="344" mass="38599">ERRLDSFFSGYFQRDDRALAEICNNGEVCATYMDINGQSRSFAGSCRQRCNPDEDHSEFQINGNSTYDLKCNVVKGCNCKCCASETTKNTLEQIKYPCVSDKNTDDCFCKYGGTCKETCLDTEKWQDKPELCSVNCKCCVPVTPPPHPLLPGDKGDPHYTTFDLFSYTHTGQNCTYILFKECVQYPSFIVATKYSSFVEKKGKIHSQVSDVLIKSKTHLIQLAQRHDVYVNGKHVSNSLPWTDGDQINIKQKDSRHIKVEVANKFSLSWNGFGNLVTEIDPSLYGKVCGLLGDADGNPDNDLQLQMPDGTLRLIDDGEKSGDSWMIPGSCNENVTAEEIQFMQK</sequence>
<keyword evidence="4" id="KW-1185">Reference proteome</keyword>
<dbReference type="Pfam" id="PF00094">
    <property type="entry name" value="VWD"/>
    <property type="match status" value="1"/>
</dbReference>
<dbReference type="InterPro" id="IPR001846">
    <property type="entry name" value="VWF_type-D"/>
</dbReference>
<dbReference type="SMART" id="SM00216">
    <property type="entry name" value="VWD"/>
    <property type="match status" value="1"/>
</dbReference>
<evidence type="ECO:0000313" key="4">
    <source>
        <dbReference type="Proteomes" id="UP000694865"/>
    </source>
</evidence>
<dbReference type="GeneID" id="102803346"/>
<evidence type="ECO:0000256" key="2">
    <source>
        <dbReference type="ARBA" id="ARBA00023180"/>
    </source>
</evidence>
<dbReference type="InterPro" id="IPR050780">
    <property type="entry name" value="Mucin_vWF_Thrombospondin_sf"/>
</dbReference>
<accession>A0ABM0MJH1</accession>